<dbReference type="Proteomes" id="UP000429607">
    <property type="component" value="Unassembled WGS sequence"/>
</dbReference>
<dbReference type="AlphaFoldDB" id="A0A6A3JHX2"/>
<evidence type="ECO:0000313" key="2">
    <source>
        <dbReference type="EMBL" id="KAE8994500.1"/>
    </source>
</evidence>
<name>A0A6A3JHX2_9STRA</name>
<gene>
    <name evidence="2" type="ORF">PR001_g20378</name>
    <name evidence="3" type="ORF">PR002_g15055</name>
    <name evidence="4" type="ORF">PR003_g21440</name>
</gene>
<evidence type="ECO:0000256" key="1">
    <source>
        <dbReference type="SAM" id="Phobius"/>
    </source>
</evidence>
<dbReference type="Proteomes" id="UP000434957">
    <property type="component" value="Unassembled WGS sequence"/>
</dbReference>
<reference evidence="5 7" key="1">
    <citation type="submission" date="2018-09" db="EMBL/GenBank/DDBJ databases">
        <title>Genomic investigation of the strawberry pathogen Phytophthora fragariae indicates pathogenicity is determined by transcriptional variation in three key races.</title>
        <authorList>
            <person name="Adams T.M."/>
            <person name="Armitage A.D."/>
            <person name="Sobczyk M.K."/>
            <person name="Bates H.J."/>
            <person name="Dunwell J.M."/>
            <person name="Nellist C.F."/>
            <person name="Harrison R.J."/>
        </authorList>
    </citation>
    <scope>NUCLEOTIDE SEQUENCE [LARGE SCALE GENOMIC DNA]</scope>
    <source>
        <strain evidence="2 5">SCRP249</strain>
        <strain evidence="3 7">SCRP324</strain>
        <strain evidence="4 6">SCRP333</strain>
    </source>
</reference>
<dbReference type="OrthoDB" id="10320243at2759"/>
<protein>
    <submittedName>
        <fullName evidence="2">Uncharacterized protein</fullName>
    </submittedName>
</protein>
<keyword evidence="6" id="KW-1185">Reference proteome</keyword>
<dbReference type="EMBL" id="QXFT01002013">
    <property type="protein sequence ID" value="KAE9305646.1"/>
    <property type="molecule type" value="Genomic_DNA"/>
</dbReference>
<keyword evidence="1" id="KW-0812">Transmembrane</keyword>
<feature type="transmembrane region" description="Helical" evidence="1">
    <location>
        <begin position="6"/>
        <end position="27"/>
    </location>
</feature>
<dbReference type="EMBL" id="QXFV01002001">
    <property type="protein sequence ID" value="KAE8994500.1"/>
    <property type="molecule type" value="Genomic_DNA"/>
</dbReference>
<accession>A0A6A3JHX2</accession>
<evidence type="ECO:0000313" key="6">
    <source>
        <dbReference type="Proteomes" id="UP000434957"/>
    </source>
</evidence>
<evidence type="ECO:0000313" key="4">
    <source>
        <dbReference type="EMBL" id="KAE9305646.1"/>
    </source>
</evidence>
<keyword evidence="1" id="KW-1133">Transmembrane helix</keyword>
<organism evidence="2 5">
    <name type="scientific">Phytophthora rubi</name>
    <dbReference type="NCBI Taxonomy" id="129364"/>
    <lineage>
        <taxon>Eukaryota</taxon>
        <taxon>Sar</taxon>
        <taxon>Stramenopiles</taxon>
        <taxon>Oomycota</taxon>
        <taxon>Peronosporomycetes</taxon>
        <taxon>Peronosporales</taxon>
        <taxon>Peronosporaceae</taxon>
        <taxon>Phytophthora</taxon>
    </lineage>
</organism>
<proteinExistence type="predicted"/>
<keyword evidence="1" id="KW-0472">Membrane</keyword>
<evidence type="ECO:0000313" key="5">
    <source>
        <dbReference type="Proteomes" id="UP000429607"/>
    </source>
</evidence>
<sequence>MTLYDLLEFSLCGTVGVVAVVVTLNALNYPLKWTPLGLEATVGIGCLGLLTHGWRLGDGDGRLQKMAPHHLLGNADDRDRSETASLLKLQEAEVED</sequence>
<evidence type="ECO:0000313" key="3">
    <source>
        <dbReference type="EMBL" id="KAE9011498.1"/>
    </source>
</evidence>
<comment type="caution">
    <text evidence="2">The sequence shown here is derived from an EMBL/GenBank/DDBJ whole genome shotgun (WGS) entry which is preliminary data.</text>
</comment>
<dbReference type="EMBL" id="QXFU01001074">
    <property type="protein sequence ID" value="KAE9011498.1"/>
    <property type="molecule type" value="Genomic_DNA"/>
</dbReference>
<dbReference type="Proteomes" id="UP000435112">
    <property type="component" value="Unassembled WGS sequence"/>
</dbReference>
<evidence type="ECO:0000313" key="7">
    <source>
        <dbReference type="Proteomes" id="UP000435112"/>
    </source>
</evidence>